<dbReference type="EC" id="2.4.1.186" evidence="10"/>
<organism evidence="15 16">
    <name type="scientific">Pterulicium gracile</name>
    <dbReference type="NCBI Taxonomy" id="1884261"/>
    <lineage>
        <taxon>Eukaryota</taxon>
        <taxon>Fungi</taxon>
        <taxon>Dikarya</taxon>
        <taxon>Basidiomycota</taxon>
        <taxon>Agaricomycotina</taxon>
        <taxon>Agaricomycetes</taxon>
        <taxon>Agaricomycetidae</taxon>
        <taxon>Agaricales</taxon>
        <taxon>Pleurotineae</taxon>
        <taxon>Pterulaceae</taxon>
        <taxon>Pterulicium</taxon>
    </lineage>
</organism>
<feature type="compositionally biased region" description="Pro residues" evidence="14">
    <location>
        <begin position="571"/>
        <end position="582"/>
    </location>
</feature>
<feature type="compositionally biased region" description="Acidic residues" evidence="14">
    <location>
        <begin position="774"/>
        <end position="786"/>
    </location>
</feature>
<evidence type="ECO:0000256" key="8">
    <source>
        <dbReference type="ARBA" id="ARBA00023211"/>
    </source>
</evidence>
<evidence type="ECO:0000256" key="9">
    <source>
        <dbReference type="ARBA" id="ARBA00038162"/>
    </source>
</evidence>
<feature type="compositionally biased region" description="Basic and acidic residues" evidence="14">
    <location>
        <begin position="759"/>
        <end position="773"/>
    </location>
</feature>
<feature type="region of interest" description="Disordered" evidence="14">
    <location>
        <begin position="945"/>
        <end position="987"/>
    </location>
</feature>
<evidence type="ECO:0000313" key="16">
    <source>
        <dbReference type="Proteomes" id="UP000305067"/>
    </source>
</evidence>
<keyword evidence="7" id="KW-0325">Glycoprotein</keyword>
<evidence type="ECO:0000256" key="3">
    <source>
        <dbReference type="ARBA" id="ARBA00022490"/>
    </source>
</evidence>
<feature type="compositionally biased region" description="Polar residues" evidence="14">
    <location>
        <begin position="498"/>
        <end position="519"/>
    </location>
</feature>
<evidence type="ECO:0000256" key="11">
    <source>
        <dbReference type="ARBA" id="ARBA00050886"/>
    </source>
</evidence>
<comment type="subcellular location">
    <subcellularLocation>
        <location evidence="2">Cytoplasm</location>
    </subcellularLocation>
</comment>
<sequence length="1027" mass="111613">MAIPPYAFVTLVSSDYYLPGALTLAAALKDVHTSPPVAPEVDFELVCLVTPETVDVSTIKLLRKAYHKVIGVEVIVQNDSRGLDLLGRPDLDTVLTKLHVFRLTQYSKVVFLDSDVLPVQPISHLFTIPHEFSAAPDVGWPDIFNSGVLVLSPGEDKYAELNSLLKSRGSWDGGDQGILNEWRGQDWNRLSFTYNTTPTAAYTYAPAYERFGSSIKAIHFIGPNKPWSHIPTRPPQCPTSPHETHKRAYDFGSLLDKWFAVYDRHYRAHIVVPQKEFEVSRYVSAWDGETGSGAEMTAGAGTVYLGGSLGLDELRDLALHGVSASTFASGQHSGEGAYQSMPLEGRVDLMRPPPSPPKQVEESLLASPDQGEKTPVPSYIAIPSHEGTFALMSTLPTPGPHEMPPTPHLKPTALVFTPPPRLLKQSSYISMHAVGPQNAPSPLSQQQHNVQNHPDQNQHQQHSEHHQHQHSEHQDQARHENHQHANVSGEISTPVVHHSSSTPAHHGQPPSNSLPEPTYSQSSAAHHSHPPHPPPQHVHTSRHQQHDQQQPSTHEVKRPASPPMMSWNPALEPPPNDPPPASAFPAKTYFRNVWDSSPGKEHDRPRQDTAALPPSCSALFKPPPNSPIPEPLRKQGHYKNVTGDLVNPSPDLSKVRPVFPWEEKPRHAPGRVFPDSEMPPNALFIEPVKVTPASSPVPPSAPGPSSPPSILSPLGGLLNTLSFVNAWDTVPSIQTYATKLMGPPKQPAPLAAPFDEEEFQRSRNDNWEEGSRDGDDEDEGDEDEDTDAGRDKDLSPPRDRPAEHARSQARTPTMTRRPSLISDVSEVFTLRGSTKTYRVRGIQTAPTEVRSVGVQVMKPKVDSVNTPVLAAAAELPAQKREVKTPPMTPPTSTPASRRSSIASRLSPTQRTPSMADSALVEGANLVSSPADSPLSMMSRARMLSESSVASSPSSAGPLSPSSAGLLSPPSVGPMSPPDVSPLGFSIGRKSGRVFNPARGVDVFKRGSEEVLARFLRMGSVDDGPGGK</sequence>
<dbReference type="InterPro" id="IPR050587">
    <property type="entry name" value="GNT1/Glycosyltrans_8"/>
</dbReference>
<feature type="compositionally biased region" description="Low complexity" evidence="14">
    <location>
        <begin position="445"/>
        <end position="460"/>
    </location>
</feature>
<dbReference type="GO" id="GO:0005737">
    <property type="term" value="C:cytoplasm"/>
    <property type="evidence" value="ECO:0007669"/>
    <property type="project" value="UniProtKB-SubCell"/>
</dbReference>
<keyword evidence="6" id="KW-0320">Glycogen biosynthesis</keyword>
<comment type="function">
    <text evidence="13">Self-glucosylating initiator of glycogen synthesis. It catalyzes the formation of a short alpha (1,4)-glucosyl chain covalently attached via a glucose 1-O-tyrosyl linkage to internal tyrosine residues and these chains act as primers for the elongation reaction catalyzed by glycogen synthase.</text>
</comment>
<feature type="region of interest" description="Disordered" evidence="14">
    <location>
        <begin position="876"/>
        <end position="914"/>
    </location>
</feature>
<dbReference type="FunFam" id="3.90.550.10:FF:000092">
    <property type="entry name" value="Glycogenin 2"/>
    <property type="match status" value="1"/>
</dbReference>
<feature type="compositionally biased region" description="Low complexity" evidence="14">
    <location>
        <begin position="893"/>
        <end position="907"/>
    </location>
</feature>
<dbReference type="Pfam" id="PF01501">
    <property type="entry name" value="Glyco_transf_8"/>
    <property type="match status" value="1"/>
</dbReference>
<dbReference type="Gene3D" id="3.90.550.10">
    <property type="entry name" value="Spore Coat Polysaccharide Biosynthesis Protein SpsA, Chain A"/>
    <property type="match status" value="1"/>
</dbReference>
<evidence type="ECO:0000256" key="13">
    <source>
        <dbReference type="ARBA" id="ARBA00057883"/>
    </source>
</evidence>
<evidence type="ECO:0000256" key="1">
    <source>
        <dbReference type="ARBA" id="ARBA00001936"/>
    </source>
</evidence>
<proteinExistence type="inferred from homology"/>
<comment type="catalytic activity">
    <reaction evidence="12">
        <text>L-tyrosyl-[glycogenin] + UDP-alpha-D-glucose = alpha-D-glucosyl-L-tyrosyl-[glycogenin] + UDP + H(+)</text>
        <dbReference type="Rhea" id="RHEA:23360"/>
        <dbReference type="Rhea" id="RHEA-COMP:14604"/>
        <dbReference type="Rhea" id="RHEA-COMP:14605"/>
        <dbReference type="ChEBI" id="CHEBI:15378"/>
        <dbReference type="ChEBI" id="CHEBI:46858"/>
        <dbReference type="ChEBI" id="CHEBI:58223"/>
        <dbReference type="ChEBI" id="CHEBI:58885"/>
        <dbReference type="ChEBI" id="CHEBI:140573"/>
        <dbReference type="EC" id="2.4.1.186"/>
    </reaction>
</comment>
<feature type="compositionally biased region" description="Basic and acidic residues" evidence="14">
    <location>
        <begin position="787"/>
        <end position="806"/>
    </location>
</feature>
<dbReference type="GO" id="GO:0008466">
    <property type="term" value="F:glycogenin glucosyltransferase activity"/>
    <property type="evidence" value="ECO:0007669"/>
    <property type="project" value="UniProtKB-EC"/>
</dbReference>
<evidence type="ECO:0000256" key="10">
    <source>
        <dbReference type="ARBA" id="ARBA00038934"/>
    </source>
</evidence>
<feature type="region of interest" description="Disordered" evidence="14">
    <location>
        <begin position="346"/>
        <end position="375"/>
    </location>
</feature>
<dbReference type="EMBL" id="ML178815">
    <property type="protein sequence ID" value="TFL06079.1"/>
    <property type="molecule type" value="Genomic_DNA"/>
</dbReference>
<keyword evidence="5" id="KW-0479">Metal-binding</keyword>
<keyword evidence="4" id="KW-0808">Transferase</keyword>
<feature type="compositionally biased region" description="Pro residues" evidence="14">
    <location>
        <begin position="970"/>
        <end position="979"/>
    </location>
</feature>
<keyword evidence="3" id="KW-0963">Cytoplasm</keyword>
<comment type="similarity">
    <text evidence="9">Belongs to the glycosyltransferase 8 family. Glycogenin subfamily.</text>
</comment>
<evidence type="ECO:0000256" key="4">
    <source>
        <dbReference type="ARBA" id="ARBA00022679"/>
    </source>
</evidence>
<evidence type="ECO:0000256" key="12">
    <source>
        <dbReference type="ARBA" id="ARBA00052293"/>
    </source>
</evidence>
<feature type="compositionally biased region" description="Basic and acidic residues" evidence="14">
    <location>
        <begin position="598"/>
        <end position="607"/>
    </location>
</feature>
<gene>
    <name evidence="15" type="ORF">BDV98DRAFT_579182</name>
</gene>
<evidence type="ECO:0000256" key="5">
    <source>
        <dbReference type="ARBA" id="ARBA00022723"/>
    </source>
</evidence>
<evidence type="ECO:0000313" key="15">
    <source>
        <dbReference type="EMBL" id="TFL06079.1"/>
    </source>
</evidence>
<accession>A0A5C3R0H5</accession>
<feature type="region of interest" description="Disordered" evidence="14">
    <location>
        <begin position="741"/>
        <end position="820"/>
    </location>
</feature>
<dbReference type="OrthoDB" id="2014201at2759"/>
<dbReference type="Proteomes" id="UP000305067">
    <property type="component" value="Unassembled WGS sequence"/>
</dbReference>
<name>A0A5C3R0H5_9AGAR</name>
<evidence type="ECO:0000256" key="14">
    <source>
        <dbReference type="SAM" id="MobiDB-lite"/>
    </source>
</evidence>
<feature type="compositionally biased region" description="Basic and acidic residues" evidence="14">
    <location>
        <begin position="461"/>
        <end position="483"/>
    </location>
</feature>
<comment type="catalytic activity">
    <reaction evidence="11">
        <text>[1,4-alpha-D-glucosyl](n)-L-tyrosyl-[glycogenin] + UDP-alpha-D-glucose = [1,4-alpha-D-glucosyl](n+1)-L-tyrosyl-[glycogenin] + UDP + H(+)</text>
        <dbReference type="Rhea" id="RHEA:56560"/>
        <dbReference type="Rhea" id="RHEA-COMP:14606"/>
        <dbReference type="Rhea" id="RHEA-COMP:14607"/>
        <dbReference type="ChEBI" id="CHEBI:15378"/>
        <dbReference type="ChEBI" id="CHEBI:58223"/>
        <dbReference type="ChEBI" id="CHEBI:58885"/>
        <dbReference type="ChEBI" id="CHEBI:140574"/>
        <dbReference type="EC" id="2.4.1.186"/>
    </reaction>
</comment>
<feature type="region of interest" description="Disordered" evidence="14">
    <location>
        <begin position="433"/>
        <end position="621"/>
    </location>
</feature>
<dbReference type="AlphaFoldDB" id="A0A5C3R0H5"/>
<evidence type="ECO:0000256" key="2">
    <source>
        <dbReference type="ARBA" id="ARBA00004496"/>
    </source>
</evidence>
<comment type="cofactor">
    <cofactor evidence="1">
        <name>Mn(2+)</name>
        <dbReference type="ChEBI" id="CHEBI:29035"/>
    </cofactor>
</comment>
<dbReference type="SUPFAM" id="SSF53448">
    <property type="entry name" value="Nucleotide-diphospho-sugar transferases"/>
    <property type="match status" value="1"/>
</dbReference>
<dbReference type="CDD" id="cd02537">
    <property type="entry name" value="GT8_Glycogenin"/>
    <property type="match status" value="1"/>
</dbReference>
<dbReference type="GO" id="GO:0046872">
    <property type="term" value="F:metal ion binding"/>
    <property type="evidence" value="ECO:0007669"/>
    <property type="project" value="UniProtKB-KW"/>
</dbReference>
<protein>
    <recommendedName>
        <fullName evidence="10">glycogenin glucosyltransferase</fullName>
        <ecNumber evidence="10">2.4.1.186</ecNumber>
    </recommendedName>
</protein>
<keyword evidence="8" id="KW-0464">Manganese</keyword>
<reference evidence="15 16" key="1">
    <citation type="journal article" date="2019" name="Nat. Ecol. Evol.">
        <title>Megaphylogeny resolves global patterns of mushroom evolution.</title>
        <authorList>
            <person name="Varga T."/>
            <person name="Krizsan K."/>
            <person name="Foldi C."/>
            <person name="Dima B."/>
            <person name="Sanchez-Garcia M."/>
            <person name="Sanchez-Ramirez S."/>
            <person name="Szollosi G.J."/>
            <person name="Szarkandi J.G."/>
            <person name="Papp V."/>
            <person name="Albert L."/>
            <person name="Andreopoulos W."/>
            <person name="Angelini C."/>
            <person name="Antonin V."/>
            <person name="Barry K.W."/>
            <person name="Bougher N.L."/>
            <person name="Buchanan P."/>
            <person name="Buyck B."/>
            <person name="Bense V."/>
            <person name="Catcheside P."/>
            <person name="Chovatia M."/>
            <person name="Cooper J."/>
            <person name="Damon W."/>
            <person name="Desjardin D."/>
            <person name="Finy P."/>
            <person name="Geml J."/>
            <person name="Haridas S."/>
            <person name="Hughes K."/>
            <person name="Justo A."/>
            <person name="Karasinski D."/>
            <person name="Kautmanova I."/>
            <person name="Kiss B."/>
            <person name="Kocsube S."/>
            <person name="Kotiranta H."/>
            <person name="LaButti K.M."/>
            <person name="Lechner B.E."/>
            <person name="Liimatainen K."/>
            <person name="Lipzen A."/>
            <person name="Lukacs Z."/>
            <person name="Mihaltcheva S."/>
            <person name="Morgado L.N."/>
            <person name="Niskanen T."/>
            <person name="Noordeloos M.E."/>
            <person name="Ohm R.A."/>
            <person name="Ortiz-Santana B."/>
            <person name="Ovrebo C."/>
            <person name="Racz N."/>
            <person name="Riley R."/>
            <person name="Savchenko A."/>
            <person name="Shiryaev A."/>
            <person name="Soop K."/>
            <person name="Spirin V."/>
            <person name="Szebenyi C."/>
            <person name="Tomsovsky M."/>
            <person name="Tulloss R.E."/>
            <person name="Uehling J."/>
            <person name="Grigoriev I.V."/>
            <person name="Vagvolgyi C."/>
            <person name="Papp T."/>
            <person name="Martin F.M."/>
            <person name="Miettinen O."/>
            <person name="Hibbett D.S."/>
            <person name="Nagy L.G."/>
        </authorList>
    </citation>
    <scope>NUCLEOTIDE SEQUENCE [LARGE SCALE GENOMIC DNA]</scope>
    <source>
        <strain evidence="15 16">CBS 309.79</strain>
    </source>
</reference>
<dbReference type="GO" id="GO:0005978">
    <property type="term" value="P:glycogen biosynthetic process"/>
    <property type="evidence" value="ECO:0007669"/>
    <property type="project" value="UniProtKB-KW"/>
</dbReference>
<keyword evidence="16" id="KW-1185">Reference proteome</keyword>
<dbReference type="InterPro" id="IPR029044">
    <property type="entry name" value="Nucleotide-diphossugar_trans"/>
</dbReference>
<feature type="compositionally biased region" description="Low complexity" evidence="14">
    <location>
        <begin position="946"/>
        <end position="969"/>
    </location>
</feature>
<dbReference type="STRING" id="1884261.A0A5C3R0H5"/>
<evidence type="ECO:0000256" key="7">
    <source>
        <dbReference type="ARBA" id="ARBA00023180"/>
    </source>
</evidence>
<dbReference type="PANTHER" id="PTHR11183">
    <property type="entry name" value="GLYCOGENIN SUBFAMILY MEMBER"/>
    <property type="match status" value="1"/>
</dbReference>
<dbReference type="InterPro" id="IPR002495">
    <property type="entry name" value="Glyco_trans_8"/>
</dbReference>
<evidence type="ECO:0000256" key="6">
    <source>
        <dbReference type="ARBA" id="ARBA00023056"/>
    </source>
</evidence>